<dbReference type="InterPro" id="IPR011990">
    <property type="entry name" value="TPR-like_helical_dom_sf"/>
</dbReference>
<evidence type="ECO:0000256" key="4">
    <source>
        <dbReference type="ARBA" id="ARBA00023136"/>
    </source>
</evidence>
<dbReference type="Proteomes" id="UP000422221">
    <property type="component" value="Unassembled WGS sequence"/>
</dbReference>
<gene>
    <name evidence="8" type="ORF">F3F73_04720</name>
</gene>
<dbReference type="PROSITE" id="PS51257">
    <property type="entry name" value="PROKAR_LIPOPROTEIN"/>
    <property type="match status" value="1"/>
</dbReference>
<protein>
    <submittedName>
        <fullName evidence="8">RagB/SusD family nutrient uptake outer membrane protein</fullName>
    </submittedName>
</protein>
<dbReference type="EMBL" id="VWMK01000003">
    <property type="protein sequence ID" value="KAA3768609.1"/>
    <property type="molecule type" value="Genomic_DNA"/>
</dbReference>
<evidence type="ECO:0000256" key="3">
    <source>
        <dbReference type="ARBA" id="ARBA00022729"/>
    </source>
</evidence>
<dbReference type="InterPro" id="IPR012944">
    <property type="entry name" value="SusD_RagB_dom"/>
</dbReference>
<proteinExistence type="inferred from homology"/>
<feature type="domain" description="RagB/SusD" evidence="7">
    <location>
        <begin position="620"/>
        <end position="709"/>
    </location>
</feature>
<reference evidence="8 9" key="1">
    <citation type="journal article" date="2019" name="Nat. Med.">
        <title>A library of human gut bacterial isolates paired with longitudinal multiomics data enables mechanistic microbiome research.</title>
        <authorList>
            <person name="Poyet M."/>
            <person name="Groussin M."/>
            <person name="Gibbons S.M."/>
            <person name="Avila-Pacheco J."/>
            <person name="Jiang X."/>
            <person name="Kearney S.M."/>
            <person name="Perrotta A.R."/>
            <person name="Berdy B."/>
            <person name="Zhao S."/>
            <person name="Lieberman T.D."/>
            <person name="Swanson P.K."/>
            <person name="Smith M."/>
            <person name="Roesemann S."/>
            <person name="Alexander J.E."/>
            <person name="Rich S.A."/>
            <person name="Livny J."/>
            <person name="Vlamakis H."/>
            <person name="Clish C."/>
            <person name="Bullock K."/>
            <person name="Deik A."/>
            <person name="Scott J."/>
            <person name="Pierce K.A."/>
            <person name="Xavier R.J."/>
            <person name="Alm E.J."/>
        </authorList>
    </citation>
    <scope>NUCLEOTIDE SEQUENCE [LARGE SCALE GENOMIC DNA]</scope>
    <source>
        <strain evidence="8 9">BIOML-A10</strain>
    </source>
</reference>
<evidence type="ECO:0000313" key="8">
    <source>
        <dbReference type="EMBL" id="KAA3768609.1"/>
    </source>
</evidence>
<keyword evidence="4" id="KW-0472">Membrane</keyword>
<evidence type="ECO:0000256" key="6">
    <source>
        <dbReference type="SAM" id="SignalP"/>
    </source>
</evidence>
<dbReference type="SUPFAM" id="SSF48452">
    <property type="entry name" value="TPR-like"/>
    <property type="match status" value="1"/>
</dbReference>
<dbReference type="RefSeq" id="WP_005927280.1">
    <property type="nucleotide sequence ID" value="NZ_CABKSE010000001.1"/>
</dbReference>
<accession>A0A7J4XMK1</accession>
<evidence type="ECO:0000259" key="7">
    <source>
        <dbReference type="Pfam" id="PF07980"/>
    </source>
</evidence>
<dbReference type="Pfam" id="PF07980">
    <property type="entry name" value="SusD_RagB"/>
    <property type="match status" value="1"/>
</dbReference>
<comment type="similarity">
    <text evidence="2">Belongs to the SusD family.</text>
</comment>
<feature type="chain" id="PRO_5029463886" evidence="6">
    <location>
        <begin position="20"/>
        <end position="745"/>
    </location>
</feature>
<comment type="subcellular location">
    <subcellularLocation>
        <location evidence="1">Cell outer membrane</location>
    </subcellularLocation>
</comment>
<name>A0A7J4XMK1_9BACE</name>
<feature type="signal peptide" evidence="6">
    <location>
        <begin position="1"/>
        <end position="19"/>
    </location>
</feature>
<sequence length="745" mass="83710">MKHKLLNYFCLFFILAFVAGCEDKEDIFTPKTYNVSGKVEKGPFINGSKITAQALDKNYNLTGEVYQGVITDNDGSFDFGEINLNSPYVLLTADGYYFNEVYGELSDGQISMQSIVNLTDNKQANVNILTHLKTQRMMQLIRNNIMDFDEADAKVQKEVLRNFGLERYADQDVCNFSIASGTEEAGALIVVSSALLKDRSDAELTEYLAMLSSEFKAEGRFMDDTKEKIRESSMLLKVNEISDNIIRRYKDLGVEVTVPNLNYFIDWDGDGIAGNEPDAGGDVTLTLDKEELEIPAEGGTFRVKIDCKVPVTLEKPAGIPGESISVETLKIFKFSDIDYTGTIQENELEIVVQPAAGALVRDKTITVYTTSGRLSVDLRLTQKGDPSKPVEFGEDGQKVITGIALMMATSMQDFSNLDGYYTQSFDGRSTAYRFIYEHTLTPSDSKLYSVWGNVYSTISRIKIFDSLLERSGVTEIPPFMAYIHQLAAVQYFQLASWWENVPYVISYDNSFAVTKQLVSRDLFANLVEDLNYCVEHSKLEPGKFDSSESFLYPSQGASLALLAKMYLHQKSYDQAYAHLKRIIDSGVYALELSSSASLTRNSRELIWGLLTSAQPESYENVLKENDYVPFVTYTEVLLSASECAYRLGNQGEAMDYLNRVRQARNLPPVSGADFIESLRSTWQSELKGFGSYFAFLRRNDLATGQLKIESYQQLLPIPQQEIDYPDSKLIQNPGWGKKQEETATF</sequence>
<keyword evidence="3 6" id="KW-0732">Signal</keyword>
<evidence type="ECO:0000256" key="2">
    <source>
        <dbReference type="ARBA" id="ARBA00006275"/>
    </source>
</evidence>
<evidence type="ECO:0000256" key="5">
    <source>
        <dbReference type="ARBA" id="ARBA00023237"/>
    </source>
</evidence>
<evidence type="ECO:0000256" key="1">
    <source>
        <dbReference type="ARBA" id="ARBA00004442"/>
    </source>
</evidence>
<keyword evidence="5" id="KW-0998">Cell outer membrane</keyword>
<organism evidence="8 9">
    <name type="scientific">Bacteroides salyersiae</name>
    <dbReference type="NCBI Taxonomy" id="291644"/>
    <lineage>
        <taxon>Bacteria</taxon>
        <taxon>Pseudomonadati</taxon>
        <taxon>Bacteroidota</taxon>
        <taxon>Bacteroidia</taxon>
        <taxon>Bacteroidales</taxon>
        <taxon>Bacteroidaceae</taxon>
        <taxon>Bacteroides</taxon>
    </lineage>
</organism>
<dbReference type="Gene3D" id="1.25.40.390">
    <property type="match status" value="2"/>
</dbReference>
<dbReference type="GO" id="GO:0009279">
    <property type="term" value="C:cell outer membrane"/>
    <property type="evidence" value="ECO:0007669"/>
    <property type="project" value="UniProtKB-SubCell"/>
</dbReference>
<evidence type="ECO:0000313" key="9">
    <source>
        <dbReference type="Proteomes" id="UP000422221"/>
    </source>
</evidence>
<comment type="caution">
    <text evidence="8">The sequence shown here is derived from an EMBL/GenBank/DDBJ whole genome shotgun (WGS) entry which is preliminary data.</text>
</comment>
<dbReference type="AlphaFoldDB" id="A0A7J4XMK1"/>